<dbReference type="InterPro" id="IPR010107">
    <property type="entry name" value="Glutamate_decarboxylase"/>
</dbReference>
<gene>
    <name evidence="10" type="ORF">SAMN05421637_1246</name>
</gene>
<dbReference type="Gene3D" id="3.90.1150.160">
    <property type="match status" value="1"/>
</dbReference>
<keyword evidence="4 7" id="KW-0663">Pyridoxal phosphate</keyword>
<dbReference type="eggNOG" id="COG0076">
    <property type="taxonomic scope" value="Bacteria"/>
</dbReference>
<dbReference type="PANTHER" id="PTHR43321:SF3">
    <property type="entry name" value="GLUTAMATE DECARBOXYLASE"/>
    <property type="match status" value="1"/>
</dbReference>
<evidence type="ECO:0000256" key="4">
    <source>
        <dbReference type="ARBA" id="ARBA00022898"/>
    </source>
</evidence>
<keyword evidence="5 8" id="KW-0456">Lyase</keyword>
<evidence type="ECO:0000256" key="9">
    <source>
        <dbReference type="RuleBase" id="RU361171"/>
    </source>
</evidence>
<evidence type="ECO:0000256" key="5">
    <source>
        <dbReference type="ARBA" id="ARBA00023239"/>
    </source>
</evidence>
<accession>A0A1H6XDV4</accession>
<feature type="modified residue" description="N6-(pyridoxal phosphate)lysine" evidence="7">
    <location>
        <position position="278"/>
    </location>
</feature>
<sequence>MSSAPTPQGREPEGLDINPIFAREGETAEIPRFTLPDRGLIPWTAYQLVHDEAMLDGNARLNLATFVTTWMDEKARELYAETVDKNMIDKDEYPKTAEIETRCWRILADLWHAPDPQKAIGTSTVGSSEAAMLAGLAMMRHWRNRRRAAGHDIDRPNLVMSSAVQVCWEKFCNYWDIEMRLVPVSADHPSLDGETVIPYVDERTIGVIAIMGVTYTGIYEPVAEICAALDSLQAESGLDVPVHVDGASGAFVAPFVHRSLPWDFRLPRVVSINASGHKYGLVYPGLGWVVWRDESRLPEDMIFRVSYLGGDMPTLALNFSRPGAQVLLQYYLFLRLGHAGYTAVQSATRDVAMHLAKHIGEMAPFELVSDGGDIPVFAWRLKEGYTENWTLYHLSDRLRGKGWLIPAYPLPEDLQDIVVQRIVVRNGFGYSLASDLLDDIDECVAWLDNLDGPIPTEHEGPGFTH</sequence>
<dbReference type="GO" id="GO:0005829">
    <property type="term" value="C:cytosol"/>
    <property type="evidence" value="ECO:0007669"/>
    <property type="project" value="TreeGrafter"/>
</dbReference>
<dbReference type="PANTHER" id="PTHR43321">
    <property type="entry name" value="GLUTAMATE DECARBOXYLASE"/>
    <property type="match status" value="1"/>
</dbReference>
<dbReference type="AlphaFoldDB" id="A0A1H6XDV4"/>
<dbReference type="FunFam" id="3.40.640.10:FF:000017">
    <property type="entry name" value="Glutamate decarboxylase"/>
    <property type="match status" value="1"/>
</dbReference>
<comment type="catalytic activity">
    <reaction evidence="6 9">
        <text>L-glutamate + H(+) = 4-aminobutanoate + CO2</text>
        <dbReference type="Rhea" id="RHEA:17785"/>
        <dbReference type="ChEBI" id="CHEBI:15378"/>
        <dbReference type="ChEBI" id="CHEBI:16526"/>
        <dbReference type="ChEBI" id="CHEBI:29985"/>
        <dbReference type="ChEBI" id="CHEBI:59888"/>
        <dbReference type="EC" id="4.1.1.15"/>
    </reaction>
</comment>
<dbReference type="Pfam" id="PF00282">
    <property type="entry name" value="Pyridoxal_deC"/>
    <property type="match status" value="1"/>
</dbReference>
<reference evidence="11" key="1">
    <citation type="submission" date="2016-10" db="EMBL/GenBank/DDBJ databases">
        <authorList>
            <person name="Varghese N."/>
        </authorList>
    </citation>
    <scope>NUCLEOTIDE SEQUENCE [LARGE SCALE GENOMIC DNA]</scope>
    <source>
        <strain evidence="11">DSM 24868</strain>
    </source>
</reference>
<dbReference type="Gene3D" id="3.40.640.10">
    <property type="entry name" value="Type I PLP-dependent aspartate aminotransferase-like (Major domain)"/>
    <property type="match status" value="1"/>
</dbReference>
<dbReference type="Gene3D" id="4.10.280.50">
    <property type="match status" value="1"/>
</dbReference>
<dbReference type="EMBL" id="FNZI01000002">
    <property type="protein sequence ID" value="SEJ23070.1"/>
    <property type="molecule type" value="Genomic_DNA"/>
</dbReference>
<dbReference type="OrthoDB" id="3401800at2"/>
<dbReference type="GO" id="GO:0006538">
    <property type="term" value="P:L-glutamate catabolic process"/>
    <property type="evidence" value="ECO:0007669"/>
    <property type="project" value="TreeGrafter"/>
</dbReference>
<keyword evidence="9" id="KW-0210">Decarboxylase</keyword>
<comment type="cofactor">
    <cofactor evidence="1 7 8">
        <name>pyridoxal 5'-phosphate</name>
        <dbReference type="ChEBI" id="CHEBI:597326"/>
    </cofactor>
</comment>
<evidence type="ECO:0000256" key="1">
    <source>
        <dbReference type="ARBA" id="ARBA00001933"/>
    </source>
</evidence>
<evidence type="ECO:0000313" key="10">
    <source>
        <dbReference type="EMBL" id="SEJ23070.1"/>
    </source>
</evidence>
<evidence type="ECO:0000256" key="7">
    <source>
        <dbReference type="PIRSR" id="PIRSR602129-50"/>
    </source>
</evidence>
<evidence type="ECO:0000256" key="2">
    <source>
        <dbReference type="ARBA" id="ARBA00009533"/>
    </source>
</evidence>
<comment type="similarity">
    <text evidence="2 8">Belongs to the group II decarboxylase family.</text>
</comment>
<dbReference type="NCBIfam" id="TIGR01788">
    <property type="entry name" value="Glu-decarb-GAD"/>
    <property type="match status" value="1"/>
</dbReference>
<evidence type="ECO:0000256" key="6">
    <source>
        <dbReference type="ARBA" id="ARBA00048868"/>
    </source>
</evidence>
<evidence type="ECO:0000313" key="11">
    <source>
        <dbReference type="Proteomes" id="UP000183315"/>
    </source>
</evidence>
<dbReference type="InterPro" id="IPR015421">
    <property type="entry name" value="PyrdxlP-dep_Trfase_major"/>
</dbReference>
<dbReference type="GO" id="GO:0004058">
    <property type="term" value="F:aromatic-L-amino-acid decarboxylase activity"/>
    <property type="evidence" value="ECO:0007669"/>
    <property type="project" value="UniProtKB-ARBA"/>
</dbReference>
<dbReference type="InterPro" id="IPR002129">
    <property type="entry name" value="PyrdxlP-dep_de-COase"/>
</dbReference>
<dbReference type="RefSeq" id="WP_042214007.1">
    <property type="nucleotide sequence ID" value="NZ_BBLU01000005.1"/>
</dbReference>
<dbReference type="GO" id="GO:0004351">
    <property type="term" value="F:glutamate decarboxylase activity"/>
    <property type="evidence" value="ECO:0007669"/>
    <property type="project" value="UniProtKB-EC"/>
</dbReference>
<keyword evidence="11" id="KW-1185">Reference proteome</keyword>
<organism evidence="10 11">
    <name type="scientific">Demequina mangrovi</name>
    <dbReference type="NCBI Taxonomy" id="1043493"/>
    <lineage>
        <taxon>Bacteria</taxon>
        <taxon>Bacillati</taxon>
        <taxon>Actinomycetota</taxon>
        <taxon>Actinomycetes</taxon>
        <taxon>Micrococcales</taxon>
        <taxon>Demequinaceae</taxon>
        <taxon>Demequina</taxon>
    </lineage>
</organism>
<protein>
    <recommendedName>
        <fullName evidence="3 9">Glutamate decarboxylase</fullName>
        <ecNumber evidence="3 9">4.1.1.15</ecNumber>
    </recommendedName>
</protein>
<dbReference type="InterPro" id="IPR015424">
    <property type="entry name" value="PyrdxlP-dep_Trfase"/>
</dbReference>
<name>A0A1H6XDV4_9MICO</name>
<evidence type="ECO:0000256" key="8">
    <source>
        <dbReference type="RuleBase" id="RU000382"/>
    </source>
</evidence>
<dbReference type="SUPFAM" id="SSF53383">
    <property type="entry name" value="PLP-dependent transferases"/>
    <property type="match status" value="1"/>
</dbReference>
<dbReference type="GO" id="GO:0030170">
    <property type="term" value="F:pyridoxal phosphate binding"/>
    <property type="evidence" value="ECO:0007669"/>
    <property type="project" value="InterPro"/>
</dbReference>
<dbReference type="EC" id="4.1.1.15" evidence="3 9"/>
<dbReference type="Proteomes" id="UP000183315">
    <property type="component" value="Unassembled WGS sequence"/>
</dbReference>
<proteinExistence type="inferred from homology"/>
<evidence type="ECO:0000256" key="3">
    <source>
        <dbReference type="ARBA" id="ARBA00012421"/>
    </source>
</evidence>
<dbReference type="STRING" id="1043493.SAMN05421637_1246"/>